<gene>
    <name evidence="3" type="ORF">J1C47_09155</name>
</gene>
<comment type="caution">
    <text evidence="3">The sequence shown here is derived from an EMBL/GenBank/DDBJ whole genome shotgun (WGS) entry which is preliminary data.</text>
</comment>
<name>A0ABS3J2C5_9HYPH</name>
<evidence type="ECO:0000313" key="3">
    <source>
        <dbReference type="EMBL" id="MBO0903810.1"/>
    </source>
</evidence>
<accession>A0ABS3J2C5</accession>
<dbReference type="RefSeq" id="WP_207350442.1">
    <property type="nucleotide sequence ID" value="NZ_JAFMPY010000007.1"/>
</dbReference>
<reference evidence="3 4" key="1">
    <citation type="submission" date="2021-03" db="EMBL/GenBank/DDBJ databases">
        <title>Whole genome sequence of Jiella sp. MQZ13P-4.</title>
        <authorList>
            <person name="Tuo L."/>
        </authorList>
    </citation>
    <scope>NUCLEOTIDE SEQUENCE [LARGE SCALE GENOMIC DNA]</scope>
    <source>
        <strain evidence="3 4">MQZ13P-4</strain>
    </source>
</reference>
<proteinExistence type="predicted"/>
<keyword evidence="4" id="KW-1185">Reference proteome</keyword>
<sequence>MTNRTARGTFAKGNPGRPKGTRAKATLAAEKLMDGEAETLTRTCINMAKAGDAVALRLCMERIAPVRKGRPVPFDLPKVEGVADVPKAGAAILQAVAKGRLSPEEAGAIMNVVEGFRKSVETNEILERLAVLEEATRAK</sequence>
<dbReference type="Pfam" id="PF18932">
    <property type="entry name" value="DUF5681"/>
    <property type="match status" value="1"/>
</dbReference>
<dbReference type="Proteomes" id="UP000664288">
    <property type="component" value="Unassembled WGS sequence"/>
</dbReference>
<evidence type="ECO:0000313" key="4">
    <source>
        <dbReference type="Proteomes" id="UP000664288"/>
    </source>
</evidence>
<dbReference type="InterPro" id="IPR043736">
    <property type="entry name" value="DUF5681"/>
</dbReference>
<feature type="domain" description="DUF5681" evidence="2">
    <location>
        <begin position="11"/>
        <end position="64"/>
    </location>
</feature>
<organism evidence="3 4">
    <name type="scientific">Jiella sonneratiae</name>
    <dbReference type="NCBI Taxonomy" id="2816856"/>
    <lineage>
        <taxon>Bacteria</taxon>
        <taxon>Pseudomonadati</taxon>
        <taxon>Pseudomonadota</taxon>
        <taxon>Alphaproteobacteria</taxon>
        <taxon>Hyphomicrobiales</taxon>
        <taxon>Aurantimonadaceae</taxon>
        <taxon>Jiella</taxon>
    </lineage>
</organism>
<evidence type="ECO:0000256" key="1">
    <source>
        <dbReference type="SAM" id="MobiDB-lite"/>
    </source>
</evidence>
<dbReference type="EMBL" id="JAFMPY010000007">
    <property type="protein sequence ID" value="MBO0903810.1"/>
    <property type="molecule type" value="Genomic_DNA"/>
</dbReference>
<feature type="region of interest" description="Disordered" evidence="1">
    <location>
        <begin position="1"/>
        <end position="22"/>
    </location>
</feature>
<evidence type="ECO:0000259" key="2">
    <source>
        <dbReference type="Pfam" id="PF18932"/>
    </source>
</evidence>
<protein>
    <recommendedName>
        <fullName evidence="2">DUF5681 domain-containing protein</fullName>
    </recommendedName>
</protein>